<evidence type="ECO:0000313" key="1">
    <source>
        <dbReference type="EMBL" id="CDR43928.1"/>
    </source>
</evidence>
<sequence length="386" mass="43640">MQPSVADRLAAPTSALLDLPQPVWAIERQVRRGIARLEEYALLKPLSFVLSVVLRLIDYLFLLAVLPYCVYKLWRLTEFDFALAVFSSAVTTFCPSIRKLSATQLGERLFGPLFVEQGRLDSAISKVLSSLDCYTRKDRKLEQHKHLRFVELQTNYSADAHDDVLGNMEDFAAAVSAVSALSHERQSQMASTLRFEAESERAPMMNGAQAEERDYSFRLRMLLFQAMICLYDAARLRIEQTKLCRQIEYLSLKLGYVIHRILAFGATHPPSVNLFNQYLLAEHGQRFNAAIYADRDDECADGSTDYTAKMTDMALDSLTAIASVPPTQPWWHPSLASFCGGYMALHKAQLDVIKAEEALFNSILAAILTRKDFKRTMTEWKSARSS</sequence>
<accession>A0A061BAI9</accession>
<name>A0A061BAI9_RHOTO</name>
<dbReference type="AlphaFoldDB" id="A0A061BAI9"/>
<dbReference type="EMBL" id="LK052943">
    <property type="protein sequence ID" value="CDR43928.1"/>
    <property type="molecule type" value="Genomic_DNA"/>
</dbReference>
<reference evidence="1" key="1">
    <citation type="journal article" date="2014" name="Genome Announc.">
        <title>Draft genome sequence of Rhodosporidium toruloides CECT1137, an oleaginous yeast of biotechnological interest.</title>
        <authorList>
            <person name="Morin N."/>
            <person name="Calcas X."/>
            <person name="Devillers H."/>
            <person name="Durrens P."/>
            <person name="Sherman D.J."/>
            <person name="Nicaud J.-M."/>
            <person name="Neuveglise C."/>
        </authorList>
    </citation>
    <scope>NUCLEOTIDE SEQUENCE</scope>
    <source>
        <strain evidence="1">CECT1137</strain>
    </source>
</reference>
<protein>
    <submittedName>
        <fullName evidence="1">RHTO0S08e08064g1_1</fullName>
    </submittedName>
</protein>
<gene>
    <name evidence="1" type="ORF">RHTO0S_08e08064g</name>
</gene>
<dbReference type="OrthoDB" id="10503249at2759"/>
<organism evidence="1">
    <name type="scientific">Rhodotorula toruloides</name>
    <name type="common">Yeast</name>
    <name type="synonym">Rhodosporidium toruloides</name>
    <dbReference type="NCBI Taxonomy" id="5286"/>
    <lineage>
        <taxon>Eukaryota</taxon>
        <taxon>Fungi</taxon>
        <taxon>Dikarya</taxon>
        <taxon>Basidiomycota</taxon>
        <taxon>Pucciniomycotina</taxon>
        <taxon>Microbotryomycetes</taxon>
        <taxon>Sporidiobolales</taxon>
        <taxon>Sporidiobolaceae</taxon>
        <taxon>Rhodotorula</taxon>
    </lineage>
</organism>
<proteinExistence type="predicted"/>